<feature type="region of interest" description="Disordered" evidence="3">
    <location>
        <begin position="700"/>
        <end position="723"/>
    </location>
</feature>
<feature type="region of interest" description="Disordered" evidence="3">
    <location>
        <begin position="1"/>
        <end position="38"/>
    </location>
</feature>
<dbReference type="SMART" id="SM00339">
    <property type="entry name" value="FH"/>
    <property type="match status" value="1"/>
</dbReference>
<feature type="compositionally biased region" description="Gly residues" evidence="3">
    <location>
        <begin position="408"/>
        <end position="422"/>
    </location>
</feature>
<feature type="region of interest" description="Disordered" evidence="3">
    <location>
        <begin position="116"/>
        <end position="142"/>
    </location>
</feature>
<feature type="compositionally biased region" description="Gly residues" evidence="3">
    <location>
        <begin position="564"/>
        <end position="584"/>
    </location>
</feature>
<accession>A0A177TGD8</accession>
<organism evidence="4 5">
    <name type="scientific">Tilletia indica</name>
    <dbReference type="NCBI Taxonomy" id="43049"/>
    <lineage>
        <taxon>Eukaryota</taxon>
        <taxon>Fungi</taxon>
        <taxon>Dikarya</taxon>
        <taxon>Basidiomycota</taxon>
        <taxon>Ustilaginomycotina</taxon>
        <taxon>Exobasidiomycetes</taxon>
        <taxon>Tilletiales</taxon>
        <taxon>Tilletiaceae</taxon>
        <taxon>Tilletia</taxon>
    </lineage>
</organism>
<gene>
    <name evidence="4" type="ORF">A4X13_0g847</name>
</gene>
<feature type="compositionally biased region" description="Polar residues" evidence="3">
    <location>
        <begin position="987"/>
        <end position="996"/>
    </location>
</feature>
<evidence type="ECO:0000256" key="2">
    <source>
        <dbReference type="PROSITE-ProRule" id="PRU00089"/>
    </source>
</evidence>
<feature type="region of interest" description="Disordered" evidence="3">
    <location>
        <begin position="738"/>
        <end position="790"/>
    </location>
</feature>
<dbReference type="GO" id="GO:0005634">
    <property type="term" value="C:nucleus"/>
    <property type="evidence" value="ECO:0007669"/>
    <property type="project" value="UniProtKB-SubCell"/>
</dbReference>
<feature type="region of interest" description="Disordered" evidence="3">
    <location>
        <begin position="291"/>
        <end position="458"/>
    </location>
</feature>
<feature type="compositionally biased region" description="Low complexity" evidence="3">
    <location>
        <begin position="628"/>
        <end position="643"/>
    </location>
</feature>
<dbReference type="Pfam" id="PF00250">
    <property type="entry name" value="Forkhead"/>
    <property type="match status" value="1"/>
</dbReference>
<feature type="compositionally biased region" description="Gly residues" evidence="3">
    <location>
        <begin position="704"/>
        <end position="716"/>
    </location>
</feature>
<keyword evidence="1 2" id="KW-0238">DNA-binding</keyword>
<sequence>MTSSSSSEERAGHFGTSDSSNSLFSSSSTFVPSGSASPFKFASSLQQASLSSSYQPSNPSFDELSRSFGPSQVMSLTGDQLDLNGHGDFSTLDLSGFNFDSFGGFGMANGFTPTTNDSSMPSVSRSMSSTGSTGGVASGAASSMDHTSSATMAAMAAAAAAAAQGHPLGYTYASPRSNEDSPAMGFTPDLLPSFGFGGGAGGGAGHDGLNVVTDPNVLFSQAQAGNGPASAPSSFHHNHFLLSSAPSDSTTTMNNQYGFGASSFGSATDLQQQYEHYPSLFSSPLSSFPFGNARNSPNESGNMSGGGAQGPVVSIGGYPPIPAVDLSSSSTTTHGGASGSGSAGTWSSGPSSLSNQSSATNLSMTPYASSGSSSSSSVSANPHNIPPPPPAPAPGAGGADAMDVTGESGNGGIGGGGGGASGKGRKSTGTSAGSPAGAGTGTSGSGAGSKMNTPSISGKRLNWGEMICQTIAHAPDGRLVIQELFERMVATFPEIREWASNKDWEARVKNRIKSTLSIKGNLFVKVPRTSTAAGKGSWWTLTPEEAEKWTPGRLANVVKRVGPGSSGGAPGGGVSGNGGGGGVGSSNSSSNGHGHAAGYPMGFPLGSPPTGPFYNSPYLHGYGGPGGSAASSMPGSRSGSISAPGSVTHSRTNSISLGGLNEAYQYQQQQMSSHQAAAHMVGMGHGPSYSHGLGSHPYLPQNAWGGGGGGGGGSGSRRGSASAASGLGSAVASAGNTGASGAGGMDVSAGITESGPDGPNLRSRRASGPAVSLGGGGSGGGGGGGGGIHHSLSMTNLSSLGGGGLPGRGGMFALSMSTSPADHNNNVFTAATGCRAGAEFGQFPFSLASKGTSASSSPSMSAMGGGTSKGLPTVGGGGGSLLWNTMAGRPGMAGRNSMGPPQSMSTSSSSQGVVGGTSVSGSATPTTTAPSANVGALAHALLCSASPQFVPTALGGADQRSQAQSAQAETGAARRLSVAQEMMRRASQASISGTTG</sequence>
<protein>
    <submittedName>
        <fullName evidence="4">Uncharacterized protein</fullName>
    </submittedName>
</protein>
<feature type="region of interest" description="Disordered" evidence="3">
    <location>
        <begin position="559"/>
        <end position="593"/>
    </location>
</feature>
<evidence type="ECO:0000256" key="1">
    <source>
        <dbReference type="ARBA" id="ARBA00023125"/>
    </source>
</evidence>
<comment type="subcellular location">
    <subcellularLocation>
        <location evidence="2">Nucleus</location>
    </subcellularLocation>
</comment>
<dbReference type="GO" id="GO:0043565">
    <property type="term" value="F:sequence-specific DNA binding"/>
    <property type="evidence" value="ECO:0007669"/>
    <property type="project" value="InterPro"/>
</dbReference>
<evidence type="ECO:0000313" key="4">
    <source>
        <dbReference type="EMBL" id="KAE8259673.1"/>
    </source>
</evidence>
<dbReference type="InterPro" id="IPR036388">
    <property type="entry name" value="WH-like_DNA-bd_sf"/>
</dbReference>
<feature type="DNA-binding region" description="Fork-head" evidence="2">
    <location>
        <begin position="458"/>
        <end position="548"/>
    </location>
</feature>
<dbReference type="Gene3D" id="1.10.10.10">
    <property type="entry name" value="Winged helix-like DNA-binding domain superfamily/Winged helix DNA-binding domain"/>
    <property type="match status" value="1"/>
</dbReference>
<proteinExistence type="predicted"/>
<keyword evidence="5" id="KW-1185">Reference proteome</keyword>
<feature type="compositionally biased region" description="Gly residues" evidence="3">
    <location>
        <begin position="863"/>
        <end position="880"/>
    </location>
</feature>
<feature type="compositionally biased region" description="Pro residues" evidence="3">
    <location>
        <begin position="384"/>
        <end position="393"/>
    </location>
</feature>
<comment type="caution">
    <text evidence="4">The sequence shown here is derived from an EMBL/GenBank/DDBJ whole genome shotgun (WGS) entry which is preliminary data.</text>
</comment>
<feature type="compositionally biased region" description="Polar residues" evidence="3">
    <location>
        <begin position="359"/>
        <end position="368"/>
    </location>
</feature>
<dbReference type="InterPro" id="IPR001766">
    <property type="entry name" value="Fork_head_dom"/>
</dbReference>
<keyword evidence="2" id="KW-0539">Nucleus</keyword>
<reference evidence="4" key="1">
    <citation type="submission" date="2016-04" db="EMBL/GenBank/DDBJ databases">
        <authorList>
            <person name="Nguyen H.D."/>
            <person name="Samba Siva P."/>
            <person name="Cullis J."/>
            <person name="Levesque C.A."/>
            <person name="Hambleton S."/>
        </authorList>
    </citation>
    <scope>NUCLEOTIDE SEQUENCE</scope>
    <source>
        <strain evidence="4">DAOMC 236416</strain>
    </source>
</reference>
<feature type="region of interest" description="Disordered" evidence="3">
    <location>
        <begin position="626"/>
        <end position="654"/>
    </location>
</feature>
<dbReference type="SUPFAM" id="SSF46785">
    <property type="entry name" value="Winged helix' DNA-binding domain"/>
    <property type="match status" value="1"/>
</dbReference>
<dbReference type="PROSITE" id="PS50039">
    <property type="entry name" value="FORK_HEAD_3"/>
    <property type="match status" value="1"/>
</dbReference>
<dbReference type="EMBL" id="LWDF02000029">
    <property type="protein sequence ID" value="KAE8259673.1"/>
    <property type="molecule type" value="Genomic_DNA"/>
</dbReference>
<dbReference type="Proteomes" id="UP000077521">
    <property type="component" value="Unassembled WGS sequence"/>
</dbReference>
<dbReference type="InterPro" id="IPR036390">
    <property type="entry name" value="WH_DNA-bd_sf"/>
</dbReference>
<evidence type="ECO:0000256" key="3">
    <source>
        <dbReference type="SAM" id="MobiDB-lite"/>
    </source>
</evidence>
<dbReference type="AlphaFoldDB" id="A0A177TGD8"/>
<feature type="compositionally biased region" description="Low complexity" evidence="3">
    <location>
        <begin position="369"/>
        <end position="379"/>
    </location>
</feature>
<feature type="compositionally biased region" description="Low complexity" evidence="3">
    <location>
        <begin position="849"/>
        <end position="862"/>
    </location>
</feature>
<feature type="compositionally biased region" description="Low complexity" evidence="3">
    <location>
        <begin position="897"/>
        <end position="927"/>
    </location>
</feature>
<dbReference type="GO" id="GO:0003700">
    <property type="term" value="F:DNA-binding transcription factor activity"/>
    <property type="evidence" value="ECO:0007669"/>
    <property type="project" value="InterPro"/>
</dbReference>
<name>A0A177TGD8_9BASI</name>
<feature type="compositionally biased region" description="Gly residues" evidence="3">
    <location>
        <begin position="773"/>
        <end position="788"/>
    </location>
</feature>
<feature type="compositionally biased region" description="Low complexity" evidence="3">
    <location>
        <begin position="957"/>
        <end position="968"/>
    </location>
</feature>
<feature type="compositionally biased region" description="Gly residues" evidence="3">
    <location>
        <begin position="436"/>
        <end position="447"/>
    </location>
</feature>
<evidence type="ECO:0000313" key="5">
    <source>
        <dbReference type="Proteomes" id="UP000077521"/>
    </source>
</evidence>
<feature type="compositionally biased region" description="Low complexity" evidence="3">
    <location>
        <begin position="17"/>
        <end position="38"/>
    </location>
</feature>
<feature type="compositionally biased region" description="Low complexity" evidence="3">
    <location>
        <begin position="343"/>
        <end position="358"/>
    </location>
</feature>
<feature type="compositionally biased region" description="Polar residues" evidence="3">
    <location>
        <begin position="645"/>
        <end position="654"/>
    </location>
</feature>
<feature type="compositionally biased region" description="Polar residues" evidence="3">
    <location>
        <begin position="293"/>
        <end position="302"/>
    </location>
</feature>
<feature type="region of interest" description="Disordered" evidence="3">
    <location>
        <begin position="849"/>
        <end position="927"/>
    </location>
</feature>
<feature type="compositionally biased region" description="Low complexity" evidence="3">
    <location>
        <begin position="118"/>
        <end position="131"/>
    </location>
</feature>
<reference evidence="4" key="2">
    <citation type="journal article" date="2019" name="IMA Fungus">
        <title>Genome sequencing and comparison of five Tilletia species to identify candidate genes for the detection of regulated species infecting wheat.</title>
        <authorList>
            <person name="Nguyen H.D.T."/>
            <person name="Sultana T."/>
            <person name="Kesanakurti P."/>
            <person name="Hambleton S."/>
        </authorList>
    </citation>
    <scope>NUCLEOTIDE SEQUENCE</scope>
    <source>
        <strain evidence="4">DAOMC 236416</strain>
    </source>
</reference>
<feature type="region of interest" description="Disordered" evidence="3">
    <location>
        <begin position="952"/>
        <end position="996"/>
    </location>
</feature>